<dbReference type="Pfam" id="PF12833">
    <property type="entry name" value="HTH_18"/>
    <property type="match status" value="1"/>
</dbReference>
<evidence type="ECO:0000256" key="3">
    <source>
        <dbReference type="ARBA" id="ARBA00023163"/>
    </source>
</evidence>
<dbReference type="GO" id="GO:0043565">
    <property type="term" value="F:sequence-specific DNA binding"/>
    <property type="evidence" value="ECO:0007669"/>
    <property type="project" value="InterPro"/>
</dbReference>
<organism evidence="5 6">
    <name type="scientific">Sphingomonas sanxanigenens DSM 19645 = NX02</name>
    <dbReference type="NCBI Taxonomy" id="1123269"/>
    <lineage>
        <taxon>Bacteria</taxon>
        <taxon>Pseudomonadati</taxon>
        <taxon>Pseudomonadota</taxon>
        <taxon>Alphaproteobacteria</taxon>
        <taxon>Sphingomonadales</taxon>
        <taxon>Sphingomonadaceae</taxon>
        <taxon>Sphingomonas</taxon>
    </lineage>
</organism>
<keyword evidence="1" id="KW-0805">Transcription regulation</keyword>
<evidence type="ECO:0000313" key="5">
    <source>
        <dbReference type="EMBL" id="AHE52371.1"/>
    </source>
</evidence>
<dbReference type="HOGENOM" id="CLU_000445_100_0_5"/>
<protein>
    <recommendedName>
        <fullName evidence="4">HTH araC/xylS-type domain-containing protein</fullName>
    </recommendedName>
</protein>
<dbReference type="OrthoDB" id="9802263at2"/>
<dbReference type="InterPro" id="IPR009057">
    <property type="entry name" value="Homeodomain-like_sf"/>
</dbReference>
<evidence type="ECO:0000256" key="2">
    <source>
        <dbReference type="ARBA" id="ARBA00023125"/>
    </source>
</evidence>
<accession>W0A5N8</accession>
<dbReference type="InterPro" id="IPR018060">
    <property type="entry name" value="HTH_AraC"/>
</dbReference>
<dbReference type="Gene3D" id="1.10.10.60">
    <property type="entry name" value="Homeodomain-like"/>
    <property type="match status" value="2"/>
</dbReference>
<dbReference type="eggNOG" id="COG2207">
    <property type="taxonomic scope" value="Bacteria"/>
</dbReference>
<keyword evidence="6" id="KW-1185">Reference proteome</keyword>
<dbReference type="EMBL" id="CP006644">
    <property type="protein sequence ID" value="AHE52371.1"/>
    <property type="molecule type" value="Genomic_DNA"/>
</dbReference>
<dbReference type="STRING" id="1123269.NX02_03080"/>
<dbReference type="InterPro" id="IPR018062">
    <property type="entry name" value="HTH_AraC-typ_CS"/>
</dbReference>
<dbReference type="PATRIC" id="fig|1123269.5.peg.597"/>
<dbReference type="PROSITE" id="PS01124">
    <property type="entry name" value="HTH_ARAC_FAMILY_2"/>
    <property type="match status" value="1"/>
</dbReference>
<dbReference type="PROSITE" id="PS00041">
    <property type="entry name" value="HTH_ARAC_FAMILY_1"/>
    <property type="match status" value="1"/>
</dbReference>
<feature type="domain" description="HTH araC/xylS-type" evidence="4">
    <location>
        <begin position="195"/>
        <end position="293"/>
    </location>
</feature>
<dbReference type="GO" id="GO:0003700">
    <property type="term" value="F:DNA-binding transcription factor activity"/>
    <property type="evidence" value="ECO:0007669"/>
    <property type="project" value="InterPro"/>
</dbReference>
<evidence type="ECO:0000256" key="1">
    <source>
        <dbReference type="ARBA" id="ARBA00023015"/>
    </source>
</evidence>
<name>W0A5N8_9SPHN</name>
<proteinExistence type="predicted"/>
<evidence type="ECO:0000259" key="4">
    <source>
        <dbReference type="PROSITE" id="PS01124"/>
    </source>
</evidence>
<keyword evidence="3" id="KW-0804">Transcription</keyword>
<dbReference type="RefSeq" id="WP_084717595.1">
    <property type="nucleotide sequence ID" value="NZ_CP006644.1"/>
</dbReference>
<dbReference type="AlphaFoldDB" id="W0A5N8"/>
<dbReference type="PANTHER" id="PTHR43436:SF1">
    <property type="entry name" value="TRANSCRIPTIONAL REGULATORY PROTEIN"/>
    <property type="match status" value="1"/>
</dbReference>
<keyword evidence="2" id="KW-0238">DNA-binding</keyword>
<dbReference type="SMART" id="SM00342">
    <property type="entry name" value="HTH_ARAC"/>
    <property type="match status" value="1"/>
</dbReference>
<dbReference type="SUPFAM" id="SSF46689">
    <property type="entry name" value="Homeodomain-like"/>
    <property type="match status" value="2"/>
</dbReference>
<reference evidence="5 6" key="1">
    <citation type="submission" date="2013-07" db="EMBL/GenBank/DDBJ databases">
        <title>Completed genome of Sphingomonas sanxanigenens NX02.</title>
        <authorList>
            <person name="Ma T."/>
            <person name="Huang H."/>
            <person name="Wu M."/>
            <person name="Li X."/>
            <person name="Li G."/>
        </authorList>
    </citation>
    <scope>NUCLEOTIDE SEQUENCE [LARGE SCALE GENOMIC DNA]</scope>
    <source>
        <strain evidence="5 6">NX02</strain>
    </source>
</reference>
<dbReference type="Pfam" id="PF06719">
    <property type="entry name" value="AraC_N"/>
    <property type="match status" value="1"/>
</dbReference>
<gene>
    <name evidence="5" type="ORF">NX02_03080</name>
</gene>
<evidence type="ECO:0000313" key="6">
    <source>
        <dbReference type="Proteomes" id="UP000018851"/>
    </source>
</evidence>
<dbReference type="KEGG" id="ssan:NX02_03080"/>
<dbReference type="PANTHER" id="PTHR43436">
    <property type="entry name" value="ARAC-FAMILY TRANSCRIPTIONAL REGULATOR"/>
    <property type="match status" value="1"/>
</dbReference>
<dbReference type="InterPro" id="IPR009594">
    <property type="entry name" value="Tscrpt_reg_HTH_AraC_N"/>
</dbReference>
<dbReference type="Proteomes" id="UP000018851">
    <property type="component" value="Chromosome"/>
</dbReference>
<sequence>MSDPQRITRRLLDDVAPWTASGPGLVGRETPVTRLMVWSSTSDTAPVSAVFEPMFYAVARGTKVLTMGANRFELVAGACAASSFGLPYAHELTGAAPGLPYVGISLHLDIDRLTRVMLGMPKGENRWTCAVAAGDLNSTVGDAFARLVGLVNSPDDVAMLAPNYESELYYRLLQSPMGDTLRQIGQRDDRVRQIKAAADWLGANNNAPVVIADLAASAGMSVTSFHRHFKAVTGHSPLAFQRHMRLLEARKLLAAGSANVERVAFEVGYQSPSQFSREYKAMFGNAPVADLRRGGVAGRG</sequence>